<evidence type="ECO:0000313" key="3">
    <source>
        <dbReference type="EMBL" id="BAE66163.1"/>
    </source>
</evidence>
<keyword evidence="4" id="KW-1185">Reference proteome</keyword>
<organism evidence="3 4">
    <name type="scientific">Aspergillus oryzae (strain ATCC 42149 / RIB 40)</name>
    <name type="common">Yellow koji mold</name>
    <dbReference type="NCBI Taxonomy" id="510516"/>
    <lineage>
        <taxon>Eukaryota</taxon>
        <taxon>Fungi</taxon>
        <taxon>Dikarya</taxon>
        <taxon>Ascomycota</taxon>
        <taxon>Pezizomycotina</taxon>
        <taxon>Eurotiomycetes</taxon>
        <taxon>Eurotiomycetidae</taxon>
        <taxon>Eurotiales</taxon>
        <taxon>Aspergillaceae</taxon>
        <taxon>Aspergillus</taxon>
        <taxon>Aspergillus subgen. Circumdati</taxon>
    </lineage>
</organism>
<feature type="compositionally biased region" description="Basic and acidic residues" evidence="1">
    <location>
        <begin position="204"/>
        <end position="214"/>
    </location>
</feature>
<feature type="compositionally biased region" description="Polar residues" evidence="1">
    <location>
        <begin position="139"/>
        <end position="151"/>
    </location>
</feature>
<dbReference type="KEGG" id="aor:AO090010000257"/>
<name>Q2TX60_ASPOR</name>
<feature type="region of interest" description="Disordered" evidence="1">
    <location>
        <begin position="73"/>
        <end position="157"/>
    </location>
</feature>
<proteinExistence type="predicted"/>
<dbReference type="GeneID" id="5999420"/>
<feature type="region of interest" description="Disordered" evidence="1">
    <location>
        <begin position="204"/>
        <end position="236"/>
    </location>
</feature>
<evidence type="ECO:0000256" key="1">
    <source>
        <dbReference type="SAM" id="MobiDB-lite"/>
    </source>
</evidence>
<accession>Q2TX60</accession>
<dbReference type="HOGENOM" id="CLU_1175196_0_0_1"/>
<sequence length="236" mass="26673">MLFTRSRRRGPVVRKWGSDEVKAVLPFITKLRQKNTPWKDIQRKWLKKFGIPRTVNALRGQWYRAQWGWVPQVGSEKTPPADVETTAETESSDELPQATSCSPQQPSRARRKSVWSVPSSPEPSPAPDSEDAQAPLAGVSTSQTLPSTTVEQKAARKSLSKNQENALKMSLAFSKYWLHARTTCAGITLTQCPVCTQICQQRREKNRREKDRSHSAVLPYRLNRLSGKGLGPRRRP</sequence>
<dbReference type="EMBL" id="AP007175">
    <property type="protein sequence ID" value="BAE66151.1"/>
    <property type="molecule type" value="Genomic_DNA"/>
</dbReference>
<evidence type="ECO:0000313" key="4">
    <source>
        <dbReference type="Proteomes" id="UP000006564"/>
    </source>
</evidence>
<dbReference type="VEuPathDB" id="FungiDB:AO090010000276"/>
<evidence type="ECO:0000313" key="2">
    <source>
        <dbReference type="EMBL" id="BAE66151.1"/>
    </source>
</evidence>
<dbReference type="OMA" id="YWLHART"/>
<gene>
    <name evidence="3" type="ORF">AO090010000257</name>
    <name evidence="2" type="ORF">AO090010000276</name>
</gene>
<reference evidence="3 4" key="1">
    <citation type="journal article" date="2005" name="Nature">
        <title>Genome sequencing and analysis of Aspergillus oryzae.</title>
        <authorList>
            <person name="Machida M."/>
            <person name="Asai K."/>
            <person name="Sano M."/>
            <person name="Tanaka T."/>
            <person name="Kumagai T."/>
            <person name="Terai G."/>
            <person name="Kusumoto K."/>
            <person name="Arima T."/>
            <person name="Akita O."/>
            <person name="Kashiwagi Y."/>
            <person name="Abe K."/>
            <person name="Gomi K."/>
            <person name="Horiuchi H."/>
            <person name="Kitamoto K."/>
            <person name="Kobayashi T."/>
            <person name="Takeuchi M."/>
            <person name="Denning D.W."/>
            <person name="Galagan J.E."/>
            <person name="Nierman W.C."/>
            <person name="Yu J."/>
            <person name="Archer D.B."/>
            <person name="Bennett J.W."/>
            <person name="Bhatnagar D."/>
            <person name="Cleveland T.E."/>
            <person name="Fedorova N.D."/>
            <person name="Gotoh O."/>
            <person name="Horikawa H."/>
            <person name="Hosoyama A."/>
            <person name="Ichinomiya M."/>
            <person name="Igarashi R."/>
            <person name="Iwashita K."/>
            <person name="Juvvadi P.R."/>
            <person name="Kato M."/>
            <person name="Kato Y."/>
            <person name="Kin T."/>
            <person name="Kokubun A."/>
            <person name="Maeda H."/>
            <person name="Maeyama N."/>
            <person name="Maruyama J."/>
            <person name="Nagasaki H."/>
            <person name="Nakajima T."/>
            <person name="Oda K."/>
            <person name="Okada K."/>
            <person name="Paulsen I."/>
            <person name="Sakamoto K."/>
            <person name="Sawano T."/>
            <person name="Takahashi M."/>
            <person name="Takase K."/>
            <person name="Terabayashi Y."/>
            <person name="Wortman J."/>
            <person name="Yamada O."/>
            <person name="Yamagata Y."/>
            <person name="Anazawa H."/>
            <person name="Hata Y."/>
            <person name="Koide Y."/>
            <person name="Komori T."/>
            <person name="Koyama Y."/>
            <person name="Minetoki T."/>
            <person name="Suharnan S."/>
            <person name="Tanaka A."/>
            <person name="Isono K."/>
            <person name="Kuhara S."/>
            <person name="Ogasawara N."/>
            <person name="Kikuchi H."/>
        </authorList>
    </citation>
    <scope>NUCLEOTIDE SEQUENCE [LARGE SCALE GENOMIC DNA]</scope>
    <source>
        <strain evidence="4">ATCC 42149 / RIB 40</strain>
        <strain evidence="3">RIB 40</strain>
    </source>
</reference>
<dbReference type="AlphaFoldDB" id="Q2TX60"/>
<protein>
    <submittedName>
        <fullName evidence="3">Uncharacterized protein</fullName>
    </submittedName>
</protein>
<dbReference type="VEuPathDB" id="FungiDB:AO090010000257"/>
<dbReference type="Proteomes" id="UP000006564">
    <property type="component" value="Chromosome 8"/>
</dbReference>
<dbReference type="RefSeq" id="XP_023094113.1">
    <property type="nucleotide sequence ID" value="XM_023233729.1"/>
</dbReference>
<feature type="compositionally biased region" description="Polar residues" evidence="1">
    <location>
        <begin position="97"/>
        <end position="107"/>
    </location>
</feature>
<dbReference type="EMBL" id="AP007175">
    <property type="protein sequence ID" value="BAE66163.1"/>
    <property type="molecule type" value="Genomic_DNA"/>
</dbReference>